<reference evidence="1" key="1">
    <citation type="submission" date="2021-06" db="EMBL/GenBank/DDBJ databases">
        <authorList>
            <person name="Kallberg Y."/>
            <person name="Tangrot J."/>
            <person name="Rosling A."/>
        </authorList>
    </citation>
    <scope>NUCLEOTIDE SEQUENCE</scope>
    <source>
        <strain evidence="1">AU212A</strain>
    </source>
</reference>
<dbReference type="Proteomes" id="UP000789860">
    <property type="component" value="Unassembled WGS sequence"/>
</dbReference>
<keyword evidence="2" id="KW-1185">Reference proteome</keyword>
<accession>A0ACA9KFA2</accession>
<protein>
    <submittedName>
        <fullName evidence="1">576_t:CDS:1</fullName>
    </submittedName>
</protein>
<dbReference type="EMBL" id="CAJVPM010001515">
    <property type="protein sequence ID" value="CAG8468367.1"/>
    <property type="molecule type" value="Genomic_DNA"/>
</dbReference>
<evidence type="ECO:0000313" key="1">
    <source>
        <dbReference type="EMBL" id="CAG8468367.1"/>
    </source>
</evidence>
<comment type="caution">
    <text evidence="1">The sequence shown here is derived from an EMBL/GenBank/DDBJ whole genome shotgun (WGS) entry which is preliminary data.</text>
</comment>
<sequence length="401" mass="45147">MPPNRNKLCSKRSSSKNSSTIDISQKVDEFVKQVDLEDLCSSSVIVLPGTGKNNPVARPSNCFFQFKRAVTNYAMKKVIQGRNDQNILSKAQSKLWKMITPVQKDYFRKLAEEALKIHKEKFPDYEFHPQRDKSVLKIKSMNGGGQQTKKKKNPVEKPDNLAFNQDSNNNNLNPVSNEGAFACVITTYEEGQNHAYDNTLALTVSNESTFMGSQDELTGLDFDLGLRYFNYYSQPPSNHLSATLQPNYLTPISPTSDSETQFMFQSPFPSPNSQIGDNNSFEFHVVPDIEQNSIDLQTVPSIEHLTVSIPTWQTSILDNNNMLGINMNNTPSPSSPALSNGDSNYSIHDFDNIEDMITNTFAENYLDMPFCSPITEQTLILNMDCSSPCDQIYNDLLSPYY</sequence>
<gene>
    <name evidence="1" type="ORF">SCALOS_LOCUS1920</name>
</gene>
<name>A0ACA9KFA2_9GLOM</name>
<organism evidence="1 2">
    <name type="scientific">Scutellospora calospora</name>
    <dbReference type="NCBI Taxonomy" id="85575"/>
    <lineage>
        <taxon>Eukaryota</taxon>
        <taxon>Fungi</taxon>
        <taxon>Fungi incertae sedis</taxon>
        <taxon>Mucoromycota</taxon>
        <taxon>Glomeromycotina</taxon>
        <taxon>Glomeromycetes</taxon>
        <taxon>Diversisporales</taxon>
        <taxon>Gigasporaceae</taxon>
        <taxon>Scutellospora</taxon>
    </lineage>
</organism>
<proteinExistence type="predicted"/>
<evidence type="ECO:0000313" key="2">
    <source>
        <dbReference type="Proteomes" id="UP000789860"/>
    </source>
</evidence>